<accession>A0ABN3K9K7</accession>
<evidence type="ECO:0000313" key="1">
    <source>
        <dbReference type="EMBL" id="GAA2450689.1"/>
    </source>
</evidence>
<dbReference type="Proteomes" id="UP001501638">
    <property type="component" value="Unassembled WGS sequence"/>
</dbReference>
<dbReference type="SUPFAM" id="SSF56112">
    <property type="entry name" value="Protein kinase-like (PK-like)"/>
    <property type="match status" value="1"/>
</dbReference>
<dbReference type="InterPro" id="IPR011009">
    <property type="entry name" value="Kinase-like_dom_sf"/>
</dbReference>
<proteinExistence type="predicted"/>
<gene>
    <name evidence="1" type="ORF">GCM10010405_37940</name>
</gene>
<keyword evidence="2" id="KW-1185">Reference proteome</keyword>
<dbReference type="EMBL" id="BAAASZ010000026">
    <property type="protein sequence ID" value="GAA2450689.1"/>
    <property type="molecule type" value="Genomic_DNA"/>
</dbReference>
<dbReference type="InterPro" id="IPR006748">
    <property type="entry name" value="NH2Glyco/OHUrea_AB-resist_kin"/>
</dbReference>
<organism evidence="1 2">
    <name type="scientific">Streptomyces macrosporus</name>
    <dbReference type="NCBI Taxonomy" id="44032"/>
    <lineage>
        <taxon>Bacteria</taxon>
        <taxon>Bacillati</taxon>
        <taxon>Actinomycetota</taxon>
        <taxon>Actinomycetes</taxon>
        <taxon>Kitasatosporales</taxon>
        <taxon>Streptomycetaceae</taxon>
        <taxon>Streptomyces</taxon>
    </lineage>
</organism>
<name>A0ABN3K9K7_9ACTN</name>
<dbReference type="RefSeq" id="WP_344324621.1">
    <property type="nucleotide sequence ID" value="NZ_BAAASZ010000026.1"/>
</dbReference>
<evidence type="ECO:0000313" key="2">
    <source>
        <dbReference type="Proteomes" id="UP001501638"/>
    </source>
</evidence>
<sequence>MSPAELVPPTLPVVRTVSGSPGGPAWLERLPDLIRELSERWGLVLGEPFAGGSCSWVAPVRRGETRAVLKVGWPHPEAAGEGEALRLWDGRGAVRLYEHDAERYALLLEHCAPGTELGDAVELPVEERLVAGAELVRGLWSAPVPPETGLDRVADVTAAWAVIAEERMARLRPPGFDPALVALGVRLLRELPVTAGREVVVHGDLNPGNVLAAEREPWLAIDAKPMVGDPLYDPWPLIEQIDAPFGRPSPRPVVAARCALVADVLGEDVARLQAWGVARRVESALWAVAERGDLDAGVGMMRQVRTLADLAGL</sequence>
<dbReference type="Pfam" id="PF04655">
    <property type="entry name" value="APH_6_hur"/>
    <property type="match status" value="1"/>
</dbReference>
<protein>
    <submittedName>
        <fullName evidence="1">Streptomycin 6-kinase</fullName>
    </submittedName>
</protein>
<reference evidence="1 2" key="1">
    <citation type="journal article" date="2019" name="Int. J. Syst. Evol. Microbiol.">
        <title>The Global Catalogue of Microorganisms (GCM) 10K type strain sequencing project: providing services to taxonomists for standard genome sequencing and annotation.</title>
        <authorList>
            <consortium name="The Broad Institute Genomics Platform"/>
            <consortium name="The Broad Institute Genome Sequencing Center for Infectious Disease"/>
            <person name="Wu L."/>
            <person name="Ma J."/>
        </authorList>
    </citation>
    <scope>NUCLEOTIDE SEQUENCE [LARGE SCALE GENOMIC DNA]</scope>
    <source>
        <strain evidence="1 2">JCM 6305</strain>
    </source>
</reference>
<comment type="caution">
    <text evidence="1">The sequence shown here is derived from an EMBL/GenBank/DDBJ whole genome shotgun (WGS) entry which is preliminary data.</text>
</comment>
<dbReference type="Gene3D" id="3.90.1200.10">
    <property type="match status" value="1"/>
</dbReference>